<keyword evidence="3" id="KW-1185">Reference proteome</keyword>
<protein>
    <submittedName>
        <fullName evidence="2">Glycosyltransferase</fullName>
        <ecNumber evidence="2">2.4.-.-</ecNumber>
    </submittedName>
</protein>
<accession>A0A9X1PC82</accession>
<comment type="caution">
    <text evidence="2">The sequence shown here is derived from an EMBL/GenBank/DDBJ whole genome shotgun (WGS) entry which is preliminary data.</text>
</comment>
<keyword evidence="2" id="KW-0328">Glycosyltransferase</keyword>
<proteinExistence type="predicted"/>
<dbReference type="GO" id="GO:0016757">
    <property type="term" value="F:glycosyltransferase activity"/>
    <property type="evidence" value="ECO:0007669"/>
    <property type="project" value="UniProtKB-KW"/>
</dbReference>
<keyword evidence="2" id="KW-0808">Transferase</keyword>
<gene>
    <name evidence="2" type="ORF">LXM24_20815</name>
</gene>
<dbReference type="Pfam" id="PF00535">
    <property type="entry name" value="Glycos_transf_2"/>
    <property type="match status" value="1"/>
</dbReference>
<evidence type="ECO:0000259" key="1">
    <source>
        <dbReference type="Pfam" id="PF00535"/>
    </source>
</evidence>
<organism evidence="2 3">
    <name type="scientific">Dyadobacter fanqingshengii</name>
    <dbReference type="NCBI Taxonomy" id="2906443"/>
    <lineage>
        <taxon>Bacteria</taxon>
        <taxon>Pseudomonadati</taxon>
        <taxon>Bacteroidota</taxon>
        <taxon>Cytophagia</taxon>
        <taxon>Cytophagales</taxon>
        <taxon>Spirosomataceae</taxon>
        <taxon>Dyadobacter</taxon>
    </lineage>
</organism>
<reference evidence="2" key="1">
    <citation type="submission" date="2021-12" db="EMBL/GenBank/DDBJ databases">
        <title>Novel species in genus Dyadobacter.</title>
        <authorList>
            <person name="Ma C."/>
        </authorList>
    </citation>
    <scope>NUCLEOTIDE SEQUENCE</scope>
    <source>
        <strain evidence="2">CY399</strain>
    </source>
</reference>
<sequence length="330" mass="37999">MKEKLAIVIPAYKADFLRDALESIASQTSQEFHLYIGDDNSPQDLYSIVRSFEGRIKMTYKKFEANLGGQDLVAHWDRCIALTDNEEWIWLFSDDDVMGADCVETFLAGLSQNEGTDLFHFNIKVINRYGQLVKTCNPFPQRMAVNDFFSKRIQYQVNSTVVEYIFSRKKYVESGFVNFDLAWCSDDATWIEFGREGGIVTLAGPTVYFRESGINISSDLKDRSVVLRKINSSVAYIHWVKEFFKGNGITDLTSDFTKLKWISSTLFLSKAFSIEEKKSLIMDVMHELDYIKFVKPVKAYMYYLSLKSFMITLRKQKLNKPAASRLITAN</sequence>
<dbReference type="InterPro" id="IPR029044">
    <property type="entry name" value="Nucleotide-diphossugar_trans"/>
</dbReference>
<evidence type="ECO:0000313" key="2">
    <source>
        <dbReference type="EMBL" id="MCF0042556.1"/>
    </source>
</evidence>
<dbReference type="SUPFAM" id="SSF53448">
    <property type="entry name" value="Nucleotide-diphospho-sugar transferases"/>
    <property type="match status" value="1"/>
</dbReference>
<name>A0A9X1PC82_9BACT</name>
<dbReference type="Proteomes" id="UP001139700">
    <property type="component" value="Unassembled WGS sequence"/>
</dbReference>
<dbReference type="EMBL" id="JAJTTA010000004">
    <property type="protein sequence ID" value="MCF0042556.1"/>
    <property type="molecule type" value="Genomic_DNA"/>
</dbReference>
<feature type="domain" description="Glycosyltransferase 2-like" evidence="1">
    <location>
        <begin position="7"/>
        <end position="114"/>
    </location>
</feature>
<dbReference type="Gene3D" id="3.90.550.10">
    <property type="entry name" value="Spore Coat Polysaccharide Biosynthesis Protein SpsA, Chain A"/>
    <property type="match status" value="1"/>
</dbReference>
<dbReference type="EC" id="2.4.-.-" evidence="2"/>
<dbReference type="InterPro" id="IPR001173">
    <property type="entry name" value="Glyco_trans_2-like"/>
</dbReference>
<dbReference type="AlphaFoldDB" id="A0A9X1PC82"/>
<dbReference type="RefSeq" id="WP_234615407.1">
    <property type="nucleotide sequence ID" value="NZ_CP098806.1"/>
</dbReference>
<evidence type="ECO:0000313" key="3">
    <source>
        <dbReference type="Proteomes" id="UP001139700"/>
    </source>
</evidence>